<sequence length="394" mass="44458">MKLCIHRGTHQIGGIAAEISTATTRILIDMGDELSLDSNFVSAPLNISGVTDANGHCDAVLFTHYHGDHTGQMLRIRPEIPLYAGALAKDIMLQSAEHGGHKDDALSARMQTIQTFSPGEPFLIGDIQITPFCIDHSAADSYLFLIEADGKRVLYTGDFRLHGVRGKTMDKILDRRIGKVDAIITEGTTVSRTDGKTVTEWELQARVRNYLQQYKYVFVLCATTNLDRIFALARAVPRGKYCICDEYQKTLVKVVSERWSSLSTFYEMPKLNTPGSSILQGFQERGGLMFVRVNRQFERIIRQFDPQQSILLYSMWDGYRTKPDSTIPEFLSLTGTWVELHTSGHASPDDLRHVIEKADPEIVIPMHTDAPQKMQTLCQNRRVILLKDREELLL</sequence>
<protein>
    <submittedName>
        <fullName evidence="2">MBL fold metallo-hydrolase</fullName>
    </submittedName>
</protein>
<comment type="caution">
    <text evidence="2">The sequence shown here is derived from an EMBL/GenBank/DDBJ whole genome shotgun (WGS) entry which is preliminary data.</text>
</comment>
<organism evidence="2 3">
    <name type="scientific">Zongyangia hominis</name>
    <dbReference type="NCBI Taxonomy" id="2763677"/>
    <lineage>
        <taxon>Bacteria</taxon>
        <taxon>Bacillati</taxon>
        <taxon>Bacillota</taxon>
        <taxon>Clostridia</taxon>
        <taxon>Eubacteriales</taxon>
        <taxon>Oscillospiraceae</taxon>
        <taxon>Zongyangia</taxon>
    </lineage>
</organism>
<dbReference type="InterPro" id="IPR001279">
    <property type="entry name" value="Metallo-B-lactamas"/>
</dbReference>
<dbReference type="SMART" id="SM00849">
    <property type="entry name" value="Lactamase_B"/>
    <property type="match status" value="1"/>
</dbReference>
<name>A0A926ECU3_9FIRM</name>
<dbReference type="SUPFAM" id="SSF56281">
    <property type="entry name" value="Metallo-hydrolase/oxidoreductase"/>
    <property type="match status" value="1"/>
</dbReference>
<dbReference type="RefSeq" id="WP_262396869.1">
    <property type="nucleotide sequence ID" value="NZ_JACRTC010000001.1"/>
</dbReference>
<dbReference type="Gene3D" id="3.60.15.10">
    <property type="entry name" value="Ribonuclease Z/Hydroxyacylglutathione hydrolase-like"/>
    <property type="match status" value="2"/>
</dbReference>
<feature type="domain" description="Metallo-beta-lactamase" evidence="1">
    <location>
        <begin position="13"/>
        <end position="214"/>
    </location>
</feature>
<evidence type="ECO:0000259" key="1">
    <source>
        <dbReference type="SMART" id="SM00849"/>
    </source>
</evidence>
<reference evidence="2" key="1">
    <citation type="submission" date="2020-08" db="EMBL/GenBank/DDBJ databases">
        <title>Genome public.</title>
        <authorList>
            <person name="Liu C."/>
            <person name="Sun Q."/>
        </authorList>
    </citation>
    <scope>NUCLEOTIDE SEQUENCE</scope>
    <source>
        <strain evidence="2">NSJ-54</strain>
    </source>
</reference>
<accession>A0A926ECU3</accession>
<dbReference type="InterPro" id="IPR036866">
    <property type="entry name" value="RibonucZ/Hydroxyglut_hydro"/>
</dbReference>
<dbReference type="Pfam" id="PF12706">
    <property type="entry name" value="Lactamase_B_2"/>
    <property type="match status" value="1"/>
</dbReference>
<dbReference type="PANTHER" id="PTHR43694:SF1">
    <property type="entry name" value="RIBONUCLEASE J"/>
    <property type="match status" value="1"/>
</dbReference>
<evidence type="ECO:0000313" key="3">
    <source>
        <dbReference type="Proteomes" id="UP000660861"/>
    </source>
</evidence>
<gene>
    <name evidence="2" type="ORF">H8709_02940</name>
</gene>
<dbReference type="CDD" id="cd07732">
    <property type="entry name" value="metallo-hydrolase-like_MBL-fold"/>
    <property type="match status" value="1"/>
</dbReference>
<keyword evidence="3" id="KW-1185">Reference proteome</keyword>
<dbReference type="Proteomes" id="UP000660861">
    <property type="component" value="Unassembled WGS sequence"/>
</dbReference>
<dbReference type="PANTHER" id="PTHR43694">
    <property type="entry name" value="RIBONUCLEASE J"/>
    <property type="match status" value="1"/>
</dbReference>
<dbReference type="EMBL" id="JACRTC010000001">
    <property type="protein sequence ID" value="MBC8569781.1"/>
    <property type="molecule type" value="Genomic_DNA"/>
</dbReference>
<dbReference type="AlphaFoldDB" id="A0A926ECU3"/>
<evidence type="ECO:0000313" key="2">
    <source>
        <dbReference type="EMBL" id="MBC8569781.1"/>
    </source>
</evidence>
<proteinExistence type="predicted"/>